<evidence type="ECO:0000313" key="3">
    <source>
        <dbReference type="Proteomes" id="UP000762676"/>
    </source>
</evidence>
<organism evidence="2 3">
    <name type="scientific">Elysia marginata</name>
    <dbReference type="NCBI Taxonomy" id="1093978"/>
    <lineage>
        <taxon>Eukaryota</taxon>
        <taxon>Metazoa</taxon>
        <taxon>Spiralia</taxon>
        <taxon>Lophotrochozoa</taxon>
        <taxon>Mollusca</taxon>
        <taxon>Gastropoda</taxon>
        <taxon>Heterobranchia</taxon>
        <taxon>Euthyneura</taxon>
        <taxon>Panpulmonata</taxon>
        <taxon>Sacoglossa</taxon>
        <taxon>Placobranchoidea</taxon>
        <taxon>Plakobranchidae</taxon>
        <taxon>Elysia</taxon>
    </lineage>
</organism>
<feature type="region of interest" description="Disordered" evidence="1">
    <location>
        <begin position="1"/>
        <end position="59"/>
    </location>
</feature>
<gene>
    <name evidence="2" type="ORF">ElyMa_004920800</name>
</gene>
<keyword evidence="3" id="KW-1185">Reference proteome</keyword>
<dbReference type="Proteomes" id="UP000762676">
    <property type="component" value="Unassembled WGS sequence"/>
</dbReference>
<evidence type="ECO:0000256" key="1">
    <source>
        <dbReference type="SAM" id="MobiDB-lite"/>
    </source>
</evidence>
<accession>A0AAV4J127</accession>
<name>A0AAV4J127_9GAST</name>
<reference evidence="2 3" key="1">
    <citation type="journal article" date="2021" name="Elife">
        <title>Chloroplast acquisition without the gene transfer in kleptoplastic sea slugs, Plakobranchus ocellatus.</title>
        <authorList>
            <person name="Maeda T."/>
            <person name="Takahashi S."/>
            <person name="Yoshida T."/>
            <person name="Shimamura S."/>
            <person name="Takaki Y."/>
            <person name="Nagai Y."/>
            <person name="Toyoda A."/>
            <person name="Suzuki Y."/>
            <person name="Arimoto A."/>
            <person name="Ishii H."/>
            <person name="Satoh N."/>
            <person name="Nishiyama T."/>
            <person name="Hasebe M."/>
            <person name="Maruyama T."/>
            <person name="Minagawa J."/>
            <person name="Obokata J."/>
            <person name="Shigenobu S."/>
        </authorList>
    </citation>
    <scope>NUCLEOTIDE SEQUENCE [LARGE SCALE GENOMIC DNA]</scope>
</reference>
<comment type="caution">
    <text evidence="2">The sequence shown here is derived from an EMBL/GenBank/DDBJ whole genome shotgun (WGS) entry which is preliminary data.</text>
</comment>
<feature type="compositionally biased region" description="Pro residues" evidence="1">
    <location>
        <begin position="32"/>
        <end position="47"/>
    </location>
</feature>
<dbReference type="AlphaFoldDB" id="A0AAV4J127"/>
<feature type="compositionally biased region" description="Basic residues" evidence="1">
    <location>
        <begin position="1"/>
        <end position="10"/>
    </location>
</feature>
<sequence>MSVSRRLKKRSVLDAEEASENDFSPPTSRAPLNPPQWPPELAPPPPEVSSIIGLSKKKSDTSPHALQAVALECIDKYRLQKITSNATWAAERSRALRLVASGI</sequence>
<dbReference type="EMBL" id="BMAT01009857">
    <property type="protein sequence ID" value="GFS14981.1"/>
    <property type="molecule type" value="Genomic_DNA"/>
</dbReference>
<proteinExistence type="predicted"/>
<protein>
    <submittedName>
        <fullName evidence="2">Uncharacterized protein</fullName>
    </submittedName>
</protein>
<evidence type="ECO:0000313" key="2">
    <source>
        <dbReference type="EMBL" id="GFS14981.1"/>
    </source>
</evidence>